<accession>A0A1I2UYE2</accession>
<evidence type="ECO:0000313" key="3">
    <source>
        <dbReference type="Proteomes" id="UP000181942"/>
    </source>
</evidence>
<dbReference type="RefSeq" id="WP_079174574.1">
    <property type="nucleotide sequence ID" value="NZ_FONR01000029.1"/>
</dbReference>
<dbReference type="OrthoDB" id="2559672at2"/>
<dbReference type="SMART" id="SM00342">
    <property type="entry name" value="HTH_ARAC"/>
    <property type="match status" value="1"/>
</dbReference>
<reference evidence="2 3" key="1">
    <citation type="submission" date="2016-10" db="EMBL/GenBank/DDBJ databases">
        <authorList>
            <person name="de Groot N.N."/>
        </authorList>
    </citation>
    <scope>NUCLEOTIDE SEQUENCE [LARGE SCALE GENOMIC DNA]</scope>
    <source>
        <strain evidence="2 3">OK461</strain>
    </source>
</reference>
<gene>
    <name evidence="2" type="ORF">SAMN02787118_12926</name>
</gene>
<feature type="domain" description="HTH araC/xylS-type" evidence="1">
    <location>
        <begin position="152"/>
        <end position="224"/>
    </location>
</feature>
<sequence length="242" mass="26751">MIRLGLEIESRPSELPYIERVWCSRSDDVGRMTSIATSHWELVFWEHNGQVRAAVLGPEPYACPAPVPKDATFFGISFALGTSMPHVPISRLVGGNAEIPDVTRRSVWLKGSAWHVPDYDNAEAFVRRMVREGIVACDPLVPAVLDGAIPDVSERTLQRRFVAATGLTRGTIRQIHRARQAAVLIQEGAPARDVAYRLGYFDQPHLARSLNRYIGRTATQLSAPDRAEPLSLLYKPSSSVPA</sequence>
<dbReference type="InterPro" id="IPR018060">
    <property type="entry name" value="HTH_AraC"/>
</dbReference>
<evidence type="ECO:0000313" key="2">
    <source>
        <dbReference type="EMBL" id="SFG79881.1"/>
    </source>
</evidence>
<dbReference type="EMBL" id="FONR01000029">
    <property type="protein sequence ID" value="SFG79881.1"/>
    <property type="molecule type" value="Genomic_DNA"/>
</dbReference>
<dbReference type="AlphaFoldDB" id="A0A1I2UYE2"/>
<protein>
    <submittedName>
        <fullName evidence="2">Helix-turn-helix domain-containing protein</fullName>
    </submittedName>
</protein>
<dbReference type="Gene3D" id="1.10.10.60">
    <property type="entry name" value="Homeodomain-like"/>
    <property type="match status" value="1"/>
</dbReference>
<dbReference type="GO" id="GO:0043565">
    <property type="term" value="F:sequence-specific DNA binding"/>
    <property type="evidence" value="ECO:0007669"/>
    <property type="project" value="InterPro"/>
</dbReference>
<dbReference type="Proteomes" id="UP000181942">
    <property type="component" value="Unassembled WGS sequence"/>
</dbReference>
<dbReference type="PROSITE" id="PS01124">
    <property type="entry name" value="HTH_ARAC_FAMILY_2"/>
    <property type="match status" value="1"/>
</dbReference>
<dbReference type="Pfam" id="PF12833">
    <property type="entry name" value="HTH_18"/>
    <property type="match status" value="1"/>
</dbReference>
<organism evidence="2 3">
    <name type="scientific">Streptomyces mirabilis</name>
    <dbReference type="NCBI Taxonomy" id="68239"/>
    <lineage>
        <taxon>Bacteria</taxon>
        <taxon>Bacillati</taxon>
        <taxon>Actinomycetota</taxon>
        <taxon>Actinomycetes</taxon>
        <taxon>Kitasatosporales</taxon>
        <taxon>Streptomycetaceae</taxon>
        <taxon>Streptomyces</taxon>
    </lineage>
</organism>
<evidence type="ECO:0000259" key="1">
    <source>
        <dbReference type="PROSITE" id="PS01124"/>
    </source>
</evidence>
<proteinExistence type="predicted"/>
<name>A0A1I2UYE2_9ACTN</name>
<dbReference type="GO" id="GO:0003700">
    <property type="term" value="F:DNA-binding transcription factor activity"/>
    <property type="evidence" value="ECO:0007669"/>
    <property type="project" value="InterPro"/>
</dbReference>